<dbReference type="InterPro" id="IPR008365">
    <property type="entry name" value="Prostanoid_rcpt"/>
</dbReference>
<feature type="domain" description="G-protein coupled receptors family 1 profile" evidence="11">
    <location>
        <begin position="1"/>
        <end position="234"/>
    </location>
</feature>
<dbReference type="GO" id="GO:0004930">
    <property type="term" value="F:G protein-coupled receptor activity"/>
    <property type="evidence" value="ECO:0007669"/>
    <property type="project" value="UniProtKB-KW"/>
</dbReference>
<dbReference type="GO" id="GO:0007204">
    <property type="term" value="P:positive regulation of cytosolic calcium ion concentration"/>
    <property type="evidence" value="ECO:0007669"/>
    <property type="project" value="TreeGrafter"/>
</dbReference>
<evidence type="ECO:0000256" key="6">
    <source>
        <dbReference type="ARBA" id="ARBA00023136"/>
    </source>
</evidence>
<sequence length="270" mass="30821">MFTALVITDFLGVFCTYPFAITRYISDFTYCFSTWECQFISFAMVAAHLAAAMLICAMSVDRMLILIRPERLYHPPPGYKYSAVILIIGLLSSVVAMLPLIGFGSVELFHPGSWCYFNFLKTDFAHLFMSYLFSILTFVVIIVTLISNIVTICRLCFRPVSRETLMDSNRVSGYLDNHVMAFIVTVTVSFVATCTPFFVDIFLHATGLRSDNGPLEMWFERLTFLNAIIDPWIYIILRRESIQKLTTLFSCSQNPTTQEEDYLLADSARH</sequence>
<dbReference type="KEGG" id="cvn:111137929"/>
<evidence type="ECO:0000256" key="4">
    <source>
        <dbReference type="ARBA" id="ARBA00022989"/>
    </source>
</evidence>
<feature type="transmembrane region" description="Helical" evidence="10">
    <location>
        <begin position="218"/>
        <end position="237"/>
    </location>
</feature>
<evidence type="ECO:0000259" key="11">
    <source>
        <dbReference type="PROSITE" id="PS50262"/>
    </source>
</evidence>
<dbReference type="PANTHER" id="PTHR11866:SF16">
    <property type="entry name" value="PROSTAGLANDIN E2 RECEPTOR EP4 SUBTYPE-LIKE PROTEIN"/>
    <property type="match status" value="1"/>
</dbReference>
<accession>A0A8B8EZC7</accession>
<dbReference type="OrthoDB" id="6122971at2759"/>
<keyword evidence="9" id="KW-0807">Transducer</keyword>
<proteinExistence type="predicted"/>
<dbReference type="InterPro" id="IPR000276">
    <property type="entry name" value="GPCR_Rhodpsn"/>
</dbReference>
<protein>
    <submittedName>
        <fullName evidence="13">Prostaglandin E2 receptor EP2 subtype-like</fullName>
    </submittedName>
</protein>
<name>A0A8B8EZC7_CRAVI</name>
<gene>
    <name evidence="13" type="primary">LOC111137929</name>
</gene>
<reference evidence="13" key="1">
    <citation type="submission" date="2025-08" db="UniProtKB">
        <authorList>
            <consortium name="RefSeq"/>
        </authorList>
    </citation>
    <scope>IDENTIFICATION</scope>
    <source>
        <tissue evidence="13">Whole sample</tissue>
    </source>
</reference>
<evidence type="ECO:0000313" key="13">
    <source>
        <dbReference type="RefSeq" id="XP_022345341.1"/>
    </source>
</evidence>
<keyword evidence="2" id="KW-1003">Cell membrane</keyword>
<evidence type="ECO:0000256" key="1">
    <source>
        <dbReference type="ARBA" id="ARBA00004651"/>
    </source>
</evidence>
<keyword evidence="8" id="KW-0325">Glycoprotein</keyword>
<dbReference type="Pfam" id="PF00001">
    <property type="entry name" value="7tm_1"/>
    <property type="match status" value="1"/>
</dbReference>
<evidence type="ECO:0000256" key="2">
    <source>
        <dbReference type="ARBA" id="ARBA00022475"/>
    </source>
</evidence>
<dbReference type="PROSITE" id="PS50262">
    <property type="entry name" value="G_PROTEIN_RECEP_F1_2"/>
    <property type="match status" value="1"/>
</dbReference>
<feature type="transmembrane region" description="Helical" evidence="10">
    <location>
        <begin position="178"/>
        <end position="198"/>
    </location>
</feature>
<keyword evidence="4 10" id="KW-1133">Transmembrane helix</keyword>
<organism evidence="12 13">
    <name type="scientific">Crassostrea virginica</name>
    <name type="common">Eastern oyster</name>
    <dbReference type="NCBI Taxonomy" id="6565"/>
    <lineage>
        <taxon>Eukaryota</taxon>
        <taxon>Metazoa</taxon>
        <taxon>Spiralia</taxon>
        <taxon>Lophotrochozoa</taxon>
        <taxon>Mollusca</taxon>
        <taxon>Bivalvia</taxon>
        <taxon>Autobranchia</taxon>
        <taxon>Pteriomorphia</taxon>
        <taxon>Ostreida</taxon>
        <taxon>Ostreoidea</taxon>
        <taxon>Ostreidae</taxon>
        <taxon>Crassostrea</taxon>
    </lineage>
</organism>
<keyword evidence="5" id="KW-0297">G-protein coupled receptor</keyword>
<keyword evidence="6 10" id="KW-0472">Membrane</keyword>
<keyword evidence="7" id="KW-0675">Receptor</keyword>
<evidence type="ECO:0000256" key="5">
    <source>
        <dbReference type="ARBA" id="ARBA00023040"/>
    </source>
</evidence>
<dbReference type="PANTHER" id="PTHR11866">
    <property type="entry name" value="G-PROTEIN COUPLED RECEPTOR FAMILY 1 MEMBER"/>
    <property type="match status" value="1"/>
</dbReference>
<feature type="transmembrane region" description="Helical" evidence="10">
    <location>
        <begin position="124"/>
        <end position="157"/>
    </location>
</feature>
<dbReference type="InterPro" id="IPR017452">
    <property type="entry name" value="GPCR_Rhodpsn_7TM"/>
</dbReference>
<keyword evidence="3 10" id="KW-0812">Transmembrane</keyword>
<dbReference type="GO" id="GO:0005886">
    <property type="term" value="C:plasma membrane"/>
    <property type="evidence" value="ECO:0007669"/>
    <property type="project" value="UniProtKB-SubCell"/>
</dbReference>
<dbReference type="SUPFAM" id="SSF81321">
    <property type="entry name" value="Family A G protein-coupled receptor-like"/>
    <property type="match status" value="1"/>
</dbReference>
<comment type="subcellular location">
    <subcellularLocation>
        <location evidence="1">Cell membrane</location>
        <topology evidence="1">Multi-pass membrane protein</topology>
    </subcellularLocation>
</comment>
<dbReference type="GeneID" id="111137929"/>
<evidence type="ECO:0000256" key="9">
    <source>
        <dbReference type="ARBA" id="ARBA00023224"/>
    </source>
</evidence>
<feature type="transmembrane region" description="Helical" evidence="10">
    <location>
        <begin position="81"/>
        <end position="104"/>
    </location>
</feature>
<evidence type="ECO:0000256" key="10">
    <source>
        <dbReference type="SAM" id="Phobius"/>
    </source>
</evidence>
<evidence type="ECO:0000256" key="3">
    <source>
        <dbReference type="ARBA" id="ARBA00022692"/>
    </source>
</evidence>
<dbReference type="AlphaFoldDB" id="A0A8B8EZC7"/>
<dbReference type="Proteomes" id="UP000694844">
    <property type="component" value="Chromosome 5"/>
</dbReference>
<keyword evidence="12" id="KW-1185">Reference proteome</keyword>
<evidence type="ECO:0000256" key="8">
    <source>
        <dbReference type="ARBA" id="ARBA00023180"/>
    </source>
</evidence>
<evidence type="ECO:0000313" key="12">
    <source>
        <dbReference type="Proteomes" id="UP000694844"/>
    </source>
</evidence>
<feature type="transmembrane region" description="Helical" evidence="10">
    <location>
        <begin position="39"/>
        <end position="60"/>
    </location>
</feature>
<dbReference type="Gene3D" id="1.20.1070.10">
    <property type="entry name" value="Rhodopsin 7-helix transmembrane proteins"/>
    <property type="match status" value="1"/>
</dbReference>
<evidence type="ECO:0000256" key="7">
    <source>
        <dbReference type="ARBA" id="ARBA00023170"/>
    </source>
</evidence>
<dbReference type="RefSeq" id="XP_022345341.1">
    <property type="nucleotide sequence ID" value="XM_022489633.1"/>
</dbReference>
<dbReference type="GO" id="GO:0007189">
    <property type="term" value="P:adenylate cyclase-activating G protein-coupled receptor signaling pathway"/>
    <property type="evidence" value="ECO:0007669"/>
    <property type="project" value="TreeGrafter"/>
</dbReference>